<name>A0ABU6A734_9PSEU</name>
<keyword evidence="2" id="KW-1185">Reference proteome</keyword>
<dbReference type="RefSeq" id="WP_324264925.1">
    <property type="nucleotide sequence ID" value="NZ_JAWLNX010000004.1"/>
</dbReference>
<comment type="caution">
    <text evidence="1">The sequence shown here is derived from an EMBL/GenBank/DDBJ whole genome shotgun (WGS) entry which is preliminary data.</text>
</comment>
<sequence length="83" mass="9814">MPAPTDRDFVNLSRQQFESLKLGDRLVRCGPPELAERYTLVEKGDDFYTLWDHRMRTGGEFPQWWVAQNLLMETEEEENDHGN</sequence>
<dbReference type="EMBL" id="JAWLNX010000004">
    <property type="protein sequence ID" value="MEB3367374.1"/>
    <property type="molecule type" value="Genomic_DNA"/>
</dbReference>
<evidence type="ECO:0000313" key="1">
    <source>
        <dbReference type="EMBL" id="MEB3367374.1"/>
    </source>
</evidence>
<proteinExistence type="predicted"/>
<evidence type="ECO:0000313" key="2">
    <source>
        <dbReference type="Proteomes" id="UP001327093"/>
    </source>
</evidence>
<organism evidence="1 2">
    <name type="scientific">Saccharopolyspora mangrovi</name>
    <dbReference type="NCBI Taxonomy" id="3082379"/>
    <lineage>
        <taxon>Bacteria</taxon>
        <taxon>Bacillati</taxon>
        <taxon>Actinomycetota</taxon>
        <taxon>Actinomycetes</taxon>
        <taxon>Pseudonocardiales</taxon>
        <taxon>Pseudonocardiaceae</taxon>
        <taxon>Saccharopolyspora</taxon>
    </lineage>
</organism>
<dbReference type="Proteomes" id="UP001327093">
    <property type="component" value="Unassembled WGS sequence"/>
</dbReference>
<reference evidence="1 2" key="1">
    <citation type="submission" date="2023-10" db="EMBL/GenBank/DDBJ databases">
        <title>Saccharopolyspora sp. nov., isolated from mangrove soil.</title>
        <authorList>
            <person name="Lu Y."/>
            <person name="Liu W."/>
        </authorList>
    </citation>
    <scope>NUCLEOTIDE SEQUENCE [LARGE SCALE GENOMIC DNA]</scope>
    <source>
        <strain evidence="1 2">S2-29</strain>
    </source>
</reference>
<accession>A0ABU6A734</accession>
<protein>
    <submittedName>
        <fullName evidence="1">Uncharacterized protein</fullName>
    </submittedName>
</protein>
<gene>
    <name evidence="1" type="ORF">R4I43_08140</name>
</gene>